<evidence type="ECO:0000256" key="4">
    <source>
        <dbReference type="ARBA" id="ARBA00022692"/>
    </source>
</evidence>
<keyword evidence="6 7" id="KW-0472">Membrane</keyword>
<reference evidence="9 10" key="1">
    <citation type="submission" date="2023-05" db="EMBL/GenBank/DDBJ databases">
        <title>Pseudodonghicola sp. nov.</title>
        <authorList>
            <person name="Huang J."/>
        </authorList>
    </citation>
    <scope>NUCLEOTIDE SEQUENCE [LARGE SCALE GENOMIC DNA]</scope>
    <source>
        <strain evidence="9 10">IC7</strain>
    </source>
</reference>
<keyword evidence="10" id="KW-1185">Reference proteome</keyword>
<evidence type="ECO:0000256" key="7">
    <source>
        <dbReference type="RuleBase" id="RU369079"/>
    </source>
</evidence>
<dbReference type="NCBIfam" id="TIGR00786">
    <property type="entry name" value="dctM"/>
    <property type="match status" value="1"/>
</dbReference>
<evidence type="ECO:0000256" key="3">
    <source>
        <dbReference type="ARBA" id="ARBA00022519"/>
    </source>
</evidence>
<dbReference type="Proteomes" id="UP001243757">
    <property type="component" value="Unassembled WGS sequence"/>
</dbReference>
<dbReference type="RefSeq" id="WP_284482002.1">
    <property type="nucleotide sequence ID" value="NZ_JASNJD010000012.1"/>
</dbReference>
<evidence type="ECO:0000313" key="10">
    <source>
        <dbReference type="Proteomes" id="UP001243757"/>
    </source>
</evidence>
<feature type="transmembrane region" description="Helical" evidence="7">
    <location>
        <begin position="46"/>
        <end position="65"/>
    </location>
</feature>
<feature type="transmembrane region" description="Helical" evidence="7">
    <location>
        <begin position="171"/>
        <end position="192"/>
    </location>
</feature>
<accession>A0ABT7F3L8</accession>
<keyword evidence="2" id="KW-1003">Cell membrane</keyword>
<keyword evidence="5 7" id="KW-1133">Transmembrane helix</keyword>
<evidence type="ECO:0000256" key="5">
    <source>
        <dbReference type="ARBA" id="ARBA00022989"/>
    </source>
</evidence>
<feature type="transmembrane region" description="Helical" evidence="7">
    <location>
        <begin position="6"/>
        <end position="34"/>
    </location>
</feature>
<feature type="transmembrane region" description="Helical" evidence="7">
    <location>
        <begin position="240"/>
        <end position="259"/>
    </location>
</feature>
<comment type="function">
    <text evidence="7">Part of the tripartite ATP-independent periplasmic (TRAP) transport system.</text>
</comment>
<comment type="similarity">
    <text evidence="7">Belongs to the TRAP transporter large permease family.</text>
</comment>
<feature type="transmembrane region" description="Helical" evidence="7">
    <location>
        <begin position="137"/>
        <end position="159"/>
    </location>
</feature>
<feature type="transmembrane region" description="Helical" evidence="7">
    <location>
        <begin position="212"/>
        <end position="234"/>
    </location>
</feature>
<dbReference type="Pfam" id="PF06808">
    <property type="entry name" value="DctM"/>
    <property type="match status" value="1"/>
</dbReference>
<gene>
    <name evidence="9" type="ORF">QO033_16095</name>
</gene>
<dbReference type="PANTHER" id="PTHR33362:SF4">
    <property type="entry name" value="2,3-DIKETO-L-GULONATE TRAP TRANSPORTER LARGE PERMEASE PROTEIN YIAN"/>
    <property type="match status" value="1"/>
</dbReference>
<evidence type="ECO:0000256" key="1">
    <source>
        <dbReference type="ARBA" id="ARBA00004429"/>
    </source>
</evidence>
<dbReference type="InterPro" id="IPR010656">
    <property type="entry name" value="DctM"/>
</dbReference>
<evidence type="ECO:0000256" key="2">
    <source>
        <dbReference type="ARBA" id="ARBA00022475"/>
    </source>
</evidence>
<dbReference type="PANTHER" id="PTHR33362">
    <property type="entry name" value="SIALIC ACID TRAP TRANSPORTER PERMEASE PROTEIN SIAT-RELATED"/>
    <property type="match status" value="1"/>
</dbReference>
<keyword evidence="3 7" id="KW-0997">Cell inner membrane</keyword>
<feature type="transmembrane region" description="Helical" evidence="7">
    <location>
        <begin position="354"/>
        <end position="372"/>
    </location>
</feature>
<feature type="transmembrane region" description="Helical" evidence="7">
    <location>
        <begin position="271"/>
        <end position="293"/>
    </location>
</feature>
<name>A0ABT7F3L8_9RHOB</name>
<protein>
    <recommendedName>
        <fullName evidence="7">TRAP transporter large permease protein</fullName>
    </recommendedName>
</protein>
<feature type="transmembrane region" description="Helical" evidence="7">
    <location>
        <begin position="93"/>
        <end position="125"/>
    </location>
</feature>
<dbReference type="EMBL" id="JASNJD010000012">
    <property type="protein sequence ID" value="MDK3019201.1"/>
    <property type="molecule type" value="Genomic_DNA"/>
</dbReference>
<comment type="subcellular location">
    <subcellularLocation>
        <location evidence="1 7">Cell inner membrane</location>
        <topology evidence="1 7">Multi-pass membrane protein</topology>
    </subcellularLocation>
</comment>
<feature type="domain" description="TRAP C4-dicarboxylate transport system permease DctM subunit" evidence="8">
    <location>
        <begin position="8"/>
        <end position="416"/>
    </location>
</feature>
<organism evidence="9 10">
    <name type="scientific">Pseudodonghicola flavimaris</name>
    <dbReference type="NCBI Taxonomy" id="3050036"/>
    <lineage>
        <taxon>Bacteria</taxon>
        <taxon>Pseudomonadati</taxon>
        <taxon>Pseudomonadota</taxon>
        <taxon>Alphaproteobacteria</taxon>
        <taxon>Rhodobacterales</taxon>
        <taxon>Paracoccaceae</taxon>
        <taxon>Pseudodonghicola</taxon>
    </lineage>
</organism>
<keyword evidence="4 7" id="KW-0812">Transmembrane</keyword>
<proteinExistence type="inferred from homology"/>
<feature type="transmembrane region" description="Helical" evidence="7">
    <location>
        <begin position="392"/>
        <end position="413"/>
    </location>
</feature>
<comment type="subunit">
    <text evidence="7">The complex comprises the extracytoplasmic solute receptor protein and the two transmembrane proteins.</text>
</comment>
<evidence type="ECO:0000259" key="8">
    <source>
        <dbReference type="Pfam" id="PF06808"/>
    </source>
</evidence>
<sequence>MLILTFLATLLLGILAGIPIAYVLVVVGIALMLLTDFFNAQIVSQNMILGVDNFLLLAIPFFILAGELMNRGGLSRRIIDVALGYFGHRRGGLGYVAIVSALILASLSGSAIADSAALAAILMPMMRNARYPDGRSVGLLAAGGVIAPIIPPSIAFVVYGSVANVPITQMFMAGIVPGILMAVVLFVAWGLVSRNGDFEILPKADPRQRRLALLRGIPALLLPVVIIGGLRVGIFTPTEAAVIACVYAAFVGVFIYRELTPRDLYEALADAAMTSAAVMFLIAASTVSAWLVTTANLPTQILDLAKPLIAEPRLLVALLVLLTLLLGMVLDFTPLMLILMPVVIPLCQAAGVDLIYFGVVLIMAGSLGLLTPPVGNVLNVVAGVSGTRMDRVIGGVMPFLLAEMVVLLLLVLFPGIVTGPLTLITGAAQ</sequence>
<comment type="caution">
    <text evidence="9">The sequence shown here is derived from an EMBL/GenBank/DDBJ whole genome shotgun (WGS) entry which is preliminary data.</text>
</comment>
<dbReference type="InterPro" id="IPR004681">
    <property type="entry name" value="TRAP_DctM"/>
</dbReference>
<evidence type="ECO:0000313" key="9">
    <source>
        <dbReference type="EMBL" id="MDK3019201.1"/>
    </source>
</evidence>
<keyword evidence="7" id="KW-0813">Transport</keyword>
<dbReference type="PIRSF" id="PIRSF006066">
    <property type="entry name" value="HI0050"/>
    <property type="match status" value="1"/>
</dbReference>
<evidence type="ECO:0000256" key="6">
    <source>
        <dbReference type="ARBA" id="ARBA00023136"/>
    </source>
</evidence>
<feature type="transmembrane region" description="Helical" evidence="7">
    <location>
        <begin position="313"/>
        <end position="342"/>
    </location>
</feature>